<organism evidence="1 2">
    <name type="scientific">Microlunatus parietis</name>
    <dbReference type="NCBI Taxonomy" id="682979"/>
    <lineage>
        <taxon>Bacteria</taxon>
        <taxon>Bacillati</taxon>
        <taxon>Actinomycetota</taxon>
        <taxon>Actinomycetes</taxon>
        <taxon>Propionibacteriales</taxon>
        <taxon>Propionibacteriaceae</taxon>
        <taxon>Microlunatus</taxon>
    </lineage>
</organism>
<evidence type="ECO:0000313" key="1">
    <source>
        <dbReference type="EMBL" id="NYE68881.1"/>
    </source>
</evidence>
<keyword evidence="2" id="KW-1185">Reference proteome</keyword>
<name>A0A7Y9LAM8_9ACTN</name>
<gene>
    <name evidence="1" type="ORF">BKA15_000210</name>
</gene>
<dbReference type="EMBL" id="JACCBU010000001">
    <property type="protein sequence ID" value="NYE68881.1"/>
    <property type="molecule type" value="Genomic_DNA"/>
</dbReference>
<protein>
    <submittedName>
        <fullName evidence="1">Uncharacterized protein</fullName>
    </submittedName>
</protein>
<reference evidence="1 2" key="1">
    <citation type="submission" date="2020-07" db="EMBL/GenBank/DDBJ databases">
        <title>Sequencing the genomes of 1000 actinobacteria strains.</title>
        <authorList>
            <person name="Klenk H.-P."/>
        </authorList>
    </citation>
    <scope>NUCLEOTIDE SEQUENCE [LARGE SCALE GENOMIC DNA]</scope>
    <source>
        <strain evidence="1 2">DSM 22083</strain>
    </source>
</reference>
<sequence length="73" mass="7687">MATEHDTPTSAVISIPGIGPNLGTTYAQLYDDQERRAQAIERAAAALVDADAAPVLAVADYVITGRNLFVEAE</sequence>
<dbReference type="AlphaFoldDB" id="A0A7Y9LAM8"/>
<dbReference type="Proteomes" id="UP000569914">
    <property type="component" value="Unassembled WGS sequence"/>
</dbReference>
<proteinExistence type="predicted"/>
<dbReference type="RefSeq" id="WP_179747750.1">
    <property type="nucleotide sequence ID" value="NZ_JACCBU010000001.1"/>
</dbReference>
<evidence type="ECO:0000313" key="2">
    <source>
        <dbReference type="Proteomes" id="UP000569914"/>
    </source>
</evidence>
<accession>A0A7Y9LAM8</accession>
<comment type="caution">
    <text evidence="1">The sequence shown here is derived from an EMBL/GenBank/DDBJ whole genome shotgun (WGS) entry which is preliminary data.</text>
</comment>